<accession>H6LGN2</accession>
<evidence type="ECO:0000256" key="1">
    <source>
        <dbReference type="ARBA" id="ARBA00023125"/>
    </source>
</evidence>
<gene>
    <name evidence="4" type="ordered locus">Awo_c15780</name>
</gene>
<feature type="domain" description="HTH tetR-type" evidence="3">
    <location>
        <begin position="7"/>
        <end position="67"/>
    </location>
</feature>
<dbReference type="PROSITE" id="PS50977">
    <property type="entry name" value="HTH_TETR_2"/>
    <property type="match status" value="1"/>
</dbReference>
<dbReference type="InterPro" id="IPR001647">
    <property type="entry name" value="HTH_TetR"/>
</dbReference>
<dbReference type="PRINTS" id="PR00455">
    <property type="entry name" value="HTHTETR"/>
</dbReference>
<dbReference type="eggNOG" id="COG1309">
    <property type="taxonomic scope" value="Bacteria"/>
</dbReference>
<evidence type="ECO:0000313" key="4">
    <source>
        <dbReference type="EMBL" id="AFA48360.1"/>
    </source>
</evidence>
<organism evidence="4 5">
    <name type="scientific">Acetobacterium woodii (strain ATCC 29683 / DSM 1030 / JCM 2381 / KCTC 1655 / WB1)</name>
    <dbReference type="NCBI Taxonomy" id="931626"/>
    <lineage>
        <taxon>Bacteria</taxon>
        <taxon>Bacillati</taxon>
        <taxon>Bacillota</taxon>
        <taxon>Clostridia</taxon>
        <taxon>Eubacteriales</taxon>
        <taxon>Eubacteriaceae</taxon>
        <taxon>Acetobacterium</taxon>
    </lineage>
</organism>
<dbReference type="SUPFAM" id="SSF46689">
    <property type="entry name" value="Homeodomain-like"/>
    <property type="match status" value="1"/>
</dbReference>
<keyword evidence="5" id="KW-1185">Reference proteome</keyword>
<dbReference type="Pfam" id="PF00440">
    <property type="entry name" value="TetR_N"/>
    <property type="match status" value="1"/>
</dbReference>
<dbReference type="EMBL" id="CP002987">
    <property type="protein sequence ID" value="AFA48360.1"/>
    <property type="molecule type" value="Genomic_DNA"/>
</dbReference>
<dbReference type="Gene3D" id="1.10.357.10">
    <property type="entry name" value="Tetracycline Repressor, domain 2"/>
    <property type="match status" value="1"/>
</dbReference>
<dbReference type="GO" id="GO:0003677">
    <property type="term" value="F:DNA binding"/>
    <property type="evidence" value="ECO:0007669"/>
    <property type="project" value="UniProtKB-UniRule"/>
</dbReference>
<keyword evidence="1 2" id="KW-0238">DNA-binding</keyword>
<dbReference type="Proteomes" id="UP000007177">
    <property type="component" value="Chromosome"/>
</dbReference>
<dbReference type="KEGG" id="awo:Awo_c15780"/>
<reference evidence="4 5" key="2">
    <citation type="journal article" date="2012" name="PLoS ONE">
        <title>An ancient pathway combining carbon dioxide fixation with the generation and utilization of a sodium ion gradient for ATP synthesis.</title>
        <authorList>
            <person name="Poehlein A."/>
            <person name="Schmidt S."/>
            <person name="Kaster A.K."/>
            <person name="Goenrich M."/>
            <person name="Vollmers J."/>
            <person name="Thurmer A."/>
            <person name="Bertsch J."/>
            <person name="Schuchmann K."/>
            <person name="Voigt B."/>
            <person name="Hecker M."/>
            <person name="Daniel R."/>
            <person name="Thauer R.K."/>
            <person name="Gottschalk G."/>
            <person name="Muller V."/>
        </authorList>
    </citation>
    <scope>NUCLEOTIDE SEQUENCE [LARGE SCALE GENOMIC DNA]</scope>
    <source>
        <strain evidence="5">ATCC 29683 / DSM 1030 / JCM 2381 / KCTC 1655 / WB1</strain>
    </source>
</reference>
<evidence type="ECO:0000256" key="2">
    <source>
        <dbReference type="PROSITE-ProRule" id="PRU00335"/>
    </source>
</evidence>
<name>H6LGN2_ACEWD</name>
<dbReference type="InterPro" id="IPR009057">
    <property type="entry name" value="Homeodomain-like_sf"/>
</dbReference>
<sequence length="224" mass="26558">MKEIAMKNQKENILQTATQLFYEQGYKLTYLDQIAKICNITKPLISYHYKSKSSLARAVNDTFLFDFKNKIALKLYHNYFKNKKFDLQVSTAVEIHLYNRLFLTDAKAMRFLKELANDKYEDLFSVESFRLYKMHDRHYHLDLHQNSDEIAMITTAAWASSFSILWAYDQGSFSCSVDDCLDYITRLNFVLMHIDENRIDAILAESKLVLEQVQFEFKPYFQIE</sequence>
<feature type="DNA-binding region" description="H-T-H motif" evidence="2">
    <location>
        <begin position="30"/>
        <end position="49"/>
    </location>
</feature>
<evidence type="ECO:0000259" key="3">
    <source>
        <dbReference type="PROSITE" id="PS50977"/>
    </source>
</evidence>
<dbReference type="STRING" id="931626.Awo_c15780"/>
<reference evidence="5" key="1">
    <citation type="submission" date="2011-07" db="EMBL/GenBank/DDBJ databases">
        <title>Complete genome sequence of Acetobacterium woodii.</title>
        <authorList>
            <person name="Poehlein A."/>
            <person name="Schmidt S."/>
            <person name="Kaster A.-K."/>
            <person name="Goenrich M."/>
            <person name="Vollmers J."/>
            <person name="Thuermer A."/>
            <person name="Gottschalk G."/>
            <person name="Thauer R.K."/>
            <person name="Daniel R."/>
            <person name="Mueller V."/>
        </authorList>
    </citation>
    <scope>NUCLEOTIDE SEQUENCE [LARGE SCALE GENOMIC DNA]</scope>
    <source>
        <strain evidence="5">ATCC 29683 / DSM 1030 / JCM 2381 / KCTC 1655 / WB1</strain>
    </source>
</reference>
<dbReference type="AlphaFoldDB" id="H6LGN2"/>
<evidence type="ECO:0000313" key="5">
    <source>
        <dbReference type="Proteomes" id="UP000007177"/>
    </source>
</evidence>
<dbReference type="HOGENOM" id="CLU_103693_1_0_9"/>
<protein>
    <recommendedName>
        <fullName evidence="3">HTH tetR-type domain-containing protein</fullName>
    </recommendedName>
</protein>
<proteinExistence type="predicted"/>